<accession>A0A816NV64</accession>
<dbReference type="EMBL" id="HG994363">
    <property type="protein sequence ID" value="CAF2040641.1"/>
    <property type="molecule type" value="Genomic_DNA"/>
</dbReference>
<dbReference type="SMART" id="SM00271">
    <property type="entry name" value="DnaJ"/>
    <property type="match status" value="1"/>
</dbReference>
<sequence>MGVDYYNVLNVPPSASEDDLKKSYRRLAMKWHPDKNPSSKKEAEAKFKQISEAYDVLSDPQRRQIYDQYGEDGLKSSDVPTPPTQTQRSYSSSTTTTLGFGITRETLKIYSTSFSARRGMRSAEEEGGECQRRRKQVQARRRRGVRRVGRRRRVGKLRRSRASWRVLSRSCIKVGGGRCESLALFLMVSGSQRQWKRF</sequence>
<evidence type="ECO:0000256" key="1">
    <source>
        <dbReference type="SAM" id="MobiDB-lite"/>
    </source>
</evidence>
<gene>
    <name evidence="3" type="ORF">DARMORV10_A09P17930.1</name>
</gene>
<name>A0A816NV64_BRANA</name>
<evidence type="ECO:0000313" key="3">
    <source>
        <dbReference type="EMBL" id="CAF2040641.1"/>
    </source>
</evidence>
<dbReference type="Gene3D" id="1.10.287.110">
    <property type="entry name" value="DnaJ domain"/>
    <property type="match status" value="1"/>
</dbReference>
<dbReference type="PRINTS" id="PR00625">
    <property type="entry name" value="JDOMAIN"/>
</dbReference>
<dbReference type="PANTHER" id="PTHR43948:SF10">
    <property type="entry name" value="MRJ, ISOFORM E"/>
    <property type="match status" value="1"/>
</dbReference>
<dbReference type="PROSITE" id="PS00636">
    <property type="entry name" value="DNAJ_1"/>
    <property type="match status" value="1"/>
</dbReference>
<dbReference type="PANTHER" id="PTHR43948">
    <property type="entry name" value="DNAJ HOMOLOG SUBFAMILY B"/>
    <property type="match status" value="1"/>
</dbReference>
<dbReference type="InterPro" id="IPR001623">
    <property type="entry name" value="DnaJ_domain"/>
</dbReference>
<dbReference type="InterPro" id="IPR018253">
    <property type="entry name" value="DnaJ_domain_CS"/>
</dbReference>
<proteinExistence type="predicted"/>
<feature type="region of interest" description="Disordered" evidence="1">
    <location>
        <begin position="122"/>
        <end position="150"/>
    </location>
</feature>
<evidence type="ECO:0000259" key="2">
    <source>
        <dbReference type="PROSITE" id="PS50076"/>
    </source>
</evidence>
<organism evidence="3">
    <name type="scientific">Brassica napus</name>
    <name type="common">Rape</name>
    <dbReference type="NCBI Taxonomy" id="3708"/>
    <lineage>
        <taxon>Eukaryota</taxon>
        <taxon>Viridiplantae</taxon>
        <taxon>Streptophyta</taxon>
        <taxon>Embryophyta</taxon>
        <taxon>Tracheophyta</taxon>
        <taxon>Spermatophyta</taxon>
        <taxon>Magnoliopsida</taxon>
        <taxon>eudicotyledons</taxon>
        <taxon>Gunneridae</taxon>
        <taxon>Pentapetalae</taxon>
        <taxon>rosids</taxon>
        <taxon>malvids</taxon>
        <taxon>Brassicales</taxon>
        <taxon>Brassicaceae</taxon>
        <taxon>Brassiceae</taxon>
        <taxon>Brassica</taxon>
    </lineage>
</organism>
<dbReference type="SUPFAM" id="SSF46565">
    <property type="entry name" value="Chaperone J-domain"/>
    <property type="match status" value="1"/>
</dbReference>
<feature type="domain" description="J" evidence="2">
    <location>
        <begin position="4"/>
        <end position="70"/>
    </location>
</feature>
<dbReference type="InterPro" id="IPR036869">
    <property type="entry name" value="J_dom_sf"/>
</dbReference>
<dbReference type="Proteomes" id="UP001295469">
    <property type="component" value="Chromosome A09"/>
</dbReference>
<dbReference type="AlphaFoldDB" id="A0A816NV64"/>
<reference evidence="3" key="1">
    <citation type="submission" date="2021-01" db="EMBL/GenBank/DDBJ databases">
        <authorList>
            <consortium name="Genoscope - CEA"/>
            <person name="William W."/>
        </authorList>
    </citation>
    <scope>NUCLEOTIDE SEQUENCE</scope>
</reference>
<protein>
    <submittedName>
        <fullName evidence="3">(rape) hypothetical protein</fullName>
    </submittedName>
</protein>
<feature type="compositionally biased region" description="Basic residues" evidence="1">
    <location>
        <begin position="132"/>
        <end position="150"/>
    </location>
</feature>
<feature type="compositionally biased region" description="Low complexity" evidence="1">
    <location>
        <begin position="84"/>
        <end position="96"/>
    </location>
</feature>
<feature type="region of interest" description="Disordered" evidence="1">
    <location>
        <begin position="70"/>
        <end position="96"/>
    </location>
</feature>
<dbReference type="Pfam" id="PF00226">
    <property type="entry name" value="DnaJ"/>
    <property type="match status" value="1"/>
</dbReference>
<dbReference type="PROSITE" id="PS50076">
    <property type="entry name" value="DNAJ_2"/>
    <property type="match status" value="1"/>
</dbReference>
<dbReference type="CDD" id="cd06257">
    <property type="entry name" value="DnaJ"/>
    <property type="match status" value="1"/>
</dbReference>